<protein>
    <submittedName>
        <fullName evidence="2">Uncharacterized protein</fullName>
    </submittedName>
</protein>
<organism evidence="2 3">
    <name type="scientific">Testicularia cyperi</name>
    <dbReference type="NCBI Taxonomy" id="1882483"/>
    <lineage>
        <taxon>Eukaryota</taxon>
        <taxon>Fungi</taxon>
        <taxon>Dikarya</taxon>
        <taxon>Basidiomycota</taxon>
        <taxon>Ustilaginomycotina</taxon>
        <taxon>Ustilaginomycetes</taxon>
        <taxon>Ustilaginales</taxon>
        <taxon>Anthracoideaceae</taxon>
        <taxon>Testicularia</taxon>
    </lineage>
</organism>
<evidence type="ECO:0000313" key="2">
    <source>
        <dbReference type="EMBL" id="PWZ03821.1"/>
    </source>
</evidence>
<name>A0A317Y2L8_9BASI</name>
<evidence type="ECO:0000256" key="1">
    <source>
        <dbReference type="SAM" id="MobiDB-lite"/>
    </source>
</evidence>
<evidence type="ECO:0000313" key="3">
    <source>
        <dbReference type="Proteomes" id="UP000246740"/>
    </source>
</evidence>
<reference evidence="2 3" key="1">
    <citation type="journal article" date="2018" name="Mol. Biol. Evol.">
        <title>Broad Genomic Sampling Reveals a Smut Pathogenic Ancestry of the Fungal Clade Ustilaginomycotina.</title>
        <authorList>
            <person name="Kijpornyongpan T."/>
            <person name="Mondo S.J."/>
            <person name="Barry K."/>
            <person name="Sandor L."/>
            <person name="Lee J."/>
            <person name="Lipzen A."/>
            <person name="Pangilinan J."/>
            <person name="LaButti K."/>
            <person name="Hainaut M."/>
            <person name="Henrissat B."/>
            <person name="Grigoriev I.V."/>
            <person name="Spatafora J.W."/>
            <person name="Aime M.C."/>
        </authorList>
    </citation>
    <scope>NUCLEOTIDE SEQUENCE [LARGE SCALE GENOMIC DNA]</scope>
    <source>
        <strain evidence="2 3">MCA 3645</strain>
    </source>
</reference>
<feature type="region of interest" description="Disordered" evidence="1">
    <location>
        <begin position="152"/>
        <end position="215"/>
    </location>
</feature>
<feature type="compositionally biased region" description="Polar residues" evidence="1">
    <location>
        <begin position="187"/>
        <end position="212"/>
    </location>
</feature>
<dbReference type="AlphaFoldDB" id="A0A317Y2L8"/>
<feature type="compositionally biased region" description="Low complexity" evidence="1">
    <location>
        <begin position="11"/>
        <end position="22"/>
    </location>
</feature>
<feature type="region of interest" description="Disordered" evidence="1">
    <location>
        <begin position="1"/>
        <end position="22"/>
    </location>
</feature>
<feature type="compositionally biased region" description="Pro residues" evidence="1">
    <location>
        <begin position="160"/>
        <end position="170"/>
    </location>
</feature>
<proteinExistence type="predicted"/>
<keyword evidence="3" id="KW-1185">Reference proteome</keyword>
<accession>A0A317Y2L8</accession>
<gene>
    <name evidence="2" type="ORF">BCV70DRAFT_198010</name>
</gene>
<dbReference type="Proteomes" id="UP000246740">
    <property type="component" value="Unassembled WGS sequence"/>
</dbReference>
<dbReference type="InParanoid" id="A0A317Y2L8"/>
<dbReference type="EMBL" id="KZ819188">
    <property type="protein sequence ID" value="PWZ03821.1"/>
    <property type="molecule type" value="Genomic_DNA"/>
</dbReference>
<dbReference type="OrthoDB" id="2554422at2759"/>
<feature type="compositionally biased region" description="Gly residues" evidence="1">
    <location>
        <begin position="1"/>
        <end position="10"/>
    </location>
</feature>
<sequence>MSAAGSGGSTGPAKASSSSAPQPTSTELMIALSHIQQLIPLLDYKPGGLSHILPSLLVPLAPLPSVSADPLAMSMGLPGLSQSAQHETIKRYRGSVEHAFQLAQQLHFRVQDPNSAGGALELANKLMQNSDRSNRILRVRRKRRLLADHEKALDGSQVYAPPPPPQPQVPPASSQAANSNLAPGSAADTSTAQSHPASSSDQQPKPPQTSILPSLHPDFAAAHTSQIPPPDSPENVRTYLGALQAYFASTPELVPVPLDSLRVRLASFTESGFTLELHVLPLIKALVDATVTHHPSSIVLEEGDEKNRSGTETGIEISNLQIVAFTESIEANTPSRFPVFRSLSVSLLDRIRKDLIQRPSGHIAPPVSLSTQQTSQWQAYLPITEAVARVVLGAAEFRS</sequence>
<feature type="compositionally biased region" description="Low complexity" evidence="1">
    <location>
        <begin position="171"/>
        <end position="180"/>
    </location>
</feature>